<comment type="function">
    <text evidence="5">Transfers and isomerizes the ribose moiety from AdoMet to the 7-aminomethyl group of 7-deazaguanine (preQ1-tRNA) to give epoxyqueuosine (oQ-tRNA).</text>
</comment>
<proteinExistence type="inferred from homology"/>
<dbReference type="InterPro" id="IPR036100">
    <property type="entry name" value="QueA_sf"/>
</dbReference>
<dbReference type="InterPro" id="IPR003699">
    <property type="entry name" value="QueA"/>
</dbReference>
<dbReference type="AlphaFoldDB" id="A0A4R2GKH7"/>
<dbReference type="PANTHER" id="PTHR30307">
    <property type="entry name" value="S-ADENOSYLMETHIONINE:TRNA RIBOSYLTRANSFERASE-ISOMERASE"/>
    <property type="match status" value="1"/>
</dbReference>
<keyword evidence="4 5" id="KW-0671">Queuosine biosynthesis</keyword>
<comment type="subunit">
    <text evidence="5">Monomer.</text>
</comment>
<organism evidence="6 7">
    <name type="scientific">Natronoflexus pectinivorans</name>
    <dbReference type="NCBI Taxonomy" id="682526"/>
    <lineage>
        <taxon>Bacteria</taxon>
        <taxon>Pseudomonadati</taxon>
        <taxon>Bacteroidota</taxon>
        <taxon>Bacteroidia</taxon>
        <taxon>Marinilabiliales</taxon>
        <taxon>Marinilabiliaceae</taxon>
        <taxon>Natronoflexus</taxon>
    </lineage>
</organism>
<evidence type="ECO:0000256" key="1">
    <source>
        <dbReference type="ARBA" id="ARBA00022490"/>
    </source>
</evidence>
<dbReference type="UniPathway" id="UPA00392"/>
<comment type="similarity">
    <text evidence="5">Belongs to the QueA family.</text>
</comment>
<gene>
    <name evidence="5" type="primary">queA</name>
    <name evidence="6" type="ORF">EV194_103274</name>
</gene>
<comment type="pathway">
    <text evidence="5">tRNA modification; tRNA-queuosine biosynthesis.</text>
</comment>
<dbReference type="OrthoDB" id="9805933at2"/>
<evidence type="ECO:0000256" key="3">
    <source>
        <dbReference type="ARBA" id="ARBA00022691"/>
    </source>
</evidence>
<comment type="caution">
    <text evidence="6">The sequence shown here is derived from an EMBL/GenBank/DDBJ whole genome shotgun (WGS) entry which is preliminary data.</text>
</comment>
<protein>
    <recommendedName>
        <fullName evidence="5">S-adenosylmethionine:tRNA ribosyltransferase-isomerase</fullName>
        <ecNumber evidence="5">2.4.99.17</ecNumber>
    </recommendedName>
    <alternativeName>
        <fullName evidence="5">Queuosine biosynthesis protein QueA</fullName>
    </alternativeName>
</protein>
<dbReference type="GO" id="GO:0005737">
    <property type="term" value="C:cytoplasm"/>
    <property type="evidence" value="ECO:0007669"/>
    <property type="project" value="UniProtKB-SubCell"/>
</dbReference>
<keyword evidence="1 5" id="KW-0963">Cytoplasm</keyword>
<comment type="subcellular location">
    <subcellularLocation>
        <location evidence="5">Cytoplasm</location>
    </subcellularLocation>
</comment>
<comment type="catalytic activity">
    <reaction evidence="5">
        <text>7-aminomethyl-7-carbaguanosine(34) in tRNA + S-adenosyl-L-methionine = epoxyqueuosine(34) in tRNA + adenine + L-methionine + 2 H(+)</text>
        <dbReference type="Rhea" id="RHEA:32155"/>
        <dbReference type="Rhea" id="RHEA-COMP:10342"/>
        <dbReference type="Rhea" id="RHEA-COMP:18582"/>
        <dbReference type="ChEBI" id="CHEBI:15378"/>
        <dbReference type="ChEBI" id="CHEBI:16708"/>
        <dbReference type="ChEBI" id="CHEBI:57844"/>
        <dbReference type="ChEBI" id="CHEBI:59789"/>
        <dbReference type="ChEBI" id="CHEBI:82833"/>
        <dbReference type="ChEBI" id="CHEBI:194443"/>
        <dbReference type="EC" id="2.4.99.17"/>
    </reaction>
</comment>
<dbReference type="Pfam" id="PF02547">
    <property type="entry name" value="Queuosine_synth"/>
    <property type="match status" value="1"/>
</dbReference>
<dbReference type="RefSeq" id="WP_132433259.1">
    <property type="nucleotide sequence ID" value="NZ_SLWK01000003.1"/>
</dbReference>
<dbReference type="Proteomes" id="UP000295221">
    <property type="component" value="Unassembled WGS sequence"/>
</dbReference>
<keyword evidence="7" id="KW-1185">Reference proteome</keyword>
<dbReference type="SUPFAM" id="SSF111337">
    <property type="entry name" value="QueA-like"/>
    <property type="match status" value="1"/>
</dbReference>
<keyword evidence="3 5" id="KW-0949">S-adenosyl-L-methionine</keyword>
<dbReference type="EMBL" id="SLWK01000003">
    <property type="protein sequence ID" value="TCO09361.1"/>
    <property type="molecule type" value="Genomic_DNA"/>
</dbReference>
<dbReference type="HAMAP" id="MF_00113">
    <property type="entry name" value="QueA"/>
    <property type="match status" value="1"/>
</dbReference>
<dbReference type="GO" id="GO:0008616">
    <property type="term" value="P:tRNA queuosine(34) biosynthetic process"/>
    <property type="evidence" value="ECO:0007669"/>
    <property type="project" value="UniProtKB-UniRule"/>
</dbReference>
<dbReference type="GO" id="GO:0051075">
    <property type="term" value="F:S-adenosylmethionine:tRNA ribosyltransferase-isomerase activity"/>
    <property type="evidence" value="ECO:0007669"/>
    <property type="project" value="UniProtKB-EC"/>
</dbReference>
<evidence type="ECO:0000313" key="6">
    <source>
        <dbReference type="EMBL" id="TCO09361.1"/>
    </source>
</evidence>
<accession>A0A4R2GKH7</accession>
<dbReference type="Gene3D" id="3.40.1780.10">
    <property type="entry name" value="QueA-like"/>
    <property type="match status" value="2"/>
</dbReference>
<sequence>MPVPEINISDFNYHLPDERIAKYPLANRDESNLLVYKNLSVNHTNFKNLTEYLPDNTMLVFNNTRVIRARIHFFKSTGAKIEIFCLEPHSPSDAAMAFQQTHEVEWVCLVGNLKKWKGETLSAVANTAVGDVEVSALLTDRINDACIIKFSWKNQHVNFADILEGMGQTPIPPYLNRKSEIIDTERYQTVYSKLNGSVAAPTAGLHFSEAILKKIEEQNHKRLEITLHVGAGTFQPVKSEKISGHAMHTEQFEISCTSIEKLINHNNPVVAVGTTSVRTLESLYYAGVRIINGLPYNKIEQWDGFELPSDASVKCALTSLLNQLKRSNEDSFKASTSIMIAPGYKFKIVHGLITNFHQPKSTLLLLISALIGDNWKEVYEYAMNNDFRFLSYGDSSILIP</sequence>
<dbReference type="InterPro" id="IPR042118">
    <property type="entry name" value="QueA_dom1"/>
</dbReference>
<keyword evidence="6" id="KW-0413">Isomerase</keyword>
<dbReference type="EC" id="2.4.99.17" evidence="5"/>
<evidence type="ECO:0000256" key="5">
    <source>
        <dbReference type="HAMAP-Rule" id="MF_00113"/>
    </source>
</evidence>
<evidence type="ECO:0000256" key="2">
    <source>
        <dbReference type="ARBA" id="ARBA00022679"/>
    </source>
</evidence>
<name>A0A4R2GKH7_9BACT</name>
<evidence type="ECO:0000256" key="4">
    <source>
        <dbReference type="ARBA" id="ARBA00022785"/>
    </source>
</evidence>
<evidence type="ECO:0000313" key="7">
    <source>
        <dbReference type="Proteomes" id="UP000295221"/>
    </source>
</evidence>
<reference evidence="6 7" key="1">
    <citation type="submission" date="2019-03" db="EMBL/GenBank/DDBJ databases">
        <title>Genomic Encyclopedia of Type Strains, Phase IV (KMG-IV): sequencing the most valuable type-strain genomes for metagenomic binning, comparative biology and taxonomic classification.</title>
        <authorList>
            <person name="Goeker M."/>
        </authorList>
    </citation>
    <scope>NUCLEOTIDE SEQUENCE [LARGE SCALE GENOMIC DNA]</scope>
    <source>
        <strain evidence="6 7">DSM 24179</strain>
    </source>
</reference>
<keyword evidence="2 5" id="KW-0808">Transferase</keyword>
<dbReference type="PANTHER" id="PTHR30307:SF0">
    <property type="entry name" value="S-ADENOSYLMETHIONINE:TRNA RIBOSYLTRANSFERASE-ISOMERASE"/>
    <property type="match status" value="1"/>
</dbReference>